<dbReference type="GO" id="GO:0004842">
    <property type="term" value="F:ubiquitin-protein transferase activity"/>
    <property type="evidence" value="ECO:0007669"/>
    <property type="project" value="TreeGrafter"/>
</dbReference>
<dbReference type="PANTHER" id="PTHR45751:SF11">
    <property type="entry name" value="COPINE FAMILY PROTEIN 2"/>
    <property type="match status" value="1"/>
</dbReference>
<dbReference type="GO" id="GO:0016567">
    <property type="term" value="P:protein ubiquitination"/>
    <property type="evidence" value="ECO:0007669"/>
    <property type="project" value="TreeGrafter"/>
</dbReference>
<protein>
    <submittedName>
        <fullName evidence="1">E3 ubiquitin-protein ligase RGLG2</fullName>
    </submittedName>
</protein>
<dbReference type="OrthoDB" id="5855668at2759"/>
<dbReference type="EMBL" id="PKPP01020213">
    <property type="protein sequence ID" value="PWA35340.1"/>
    <property type="molecule type" value="Genomic_DNA"/>
</dbReference>
<name>A0A2U1KEZ1_ARTAN</name>
<organism evidence="1 2">
    <name type="scientific">Artemisia annua</name>
    <name type="common">Sweet wormwood</name>
    <dbReference type="NCBI Taxonomy" id="35608"/>
    <lineage>
        <taxon>Eukaryota</taxon>
        <taxon>Viridiplantae</taxon>
        <taxon>Streptophyta</taxon>
        <taxon>Embryophyta</taxon>
        <taxon>Tracheophyta</taxon>
        <taxon>Spermatophyta</taxon>
        <taxon>Magnoliopsida</taxon>
        <taxon>eudicotyledons</taxon>
        <taxon>Gunneridae</taxon>
        <taxon>Pentapetalae</taxon>
        <taxon>asterids</taxon>
        <taxon>campanulids</taxon>
        <taxon>Asterales</taxon>
        <taxon>Asteraceae</taxon>
        <taxon>Asteroideae</taxon>
        <taxon>Anthemideae</taxon>
        <taxon>Artemisiinae</taxon>
        <taxon>Artemisia</taxon>
    </lineage>
</organism>
<dbReference type="Proteomes" id="UP000245207">
    <property type="component" value="Unassembled WGS sequence"/>
</dbReference>
<comment type="caution">
    <text evidence="1">The sequence shown here is derived from an EMBL/GenBank/DDBJ whole genome shotgun (WGS) entry which is preliminary data.</text>
</comment>
<accession>A0A2U1KEZ1</accession>
<keyword evidence="2" id="KW-1185">Reference proteome</keyword>
<dbReference type="InterPro" id="IPR052079">
    <property type="entry name" value="E3_ligase/Copine_domain"/>
</dbReference>
<evidence type="ECO:0000313" key="2">
    <source>
        <dbReference type="Proteomes" id="UP000245207"/>
    </source>
</evidence>
<dbReference type="GO" id="GO:0005634">
    <property type="term" value="C:nucleus"/>
    <property type="evidence" value="ECO:0007669"/>
    <property type="project" value="TreeGrafter"/>
</dbReference>
<dbReference type="AlphaFoldDB" id="A0A2U1KEZ1"/>
<evidence type="ECO:0000313" key="1">
    <source>
        <dbReference type="EMBL" id="PWA35340.1"/>
    </source>
</evidence>
<proteinExistence type="predicted"/>
<gene>
    <name evidence="1" type="ORF">CTI12_AA610380</name>
</gene>
<dbReference type="PANTHER" id="PTHR45751">
    <property type="entry name" value="COPINE FAMILY PROTEIN 1"/>
    <property type="match status" value="1"/>
</dbReference>
<reference evidence="1 2" key="1">
    <citation type="journal article" date="2018" name="Mol. Plant">
        <title>The genome of Artemisia annua provides insight into the evolution of Asteraceae family and artemisinin biosynthesis.</title>
        <authorList>
            <person name="Shen Q."/>
            <person name="Zhang L."/>
            <person name="Liao Z."/>
            <person name="Wang S."/>
            <person name="Yan T."/>
            <person name="Shi P."/>
            <person name="Liu M."/>
            <person name="Fu X."/>
            <person name="Pan Q."/>
            <person name="Wang Y."/>
            <person name="Lv Z."/>
            <person name="Lu X."/>
            <person name="Zhang F."/>
            <person name="Jiang W."/>
            <person name="Ma Y."/>
            <person name="Chen M."/>
            <person name="Hao X."/>
            <person name="Li L."/>
            <person name="Tang Y."/>
            <person name="Lv G."/>
            <person name="Zhou Y."/>
            <person name="Sun X."/>
            <person name="Brodelius P.E."/>
            <person name="Rose J.K.C."/>
            <person name="Tang K."/>
        </authorList>
    </citation>
    <scope>NUCLEOTIDE SEQUENCE [LARGE SCALE GENOMIC DNA]</scope>
    <source>
        <strain evidence="2">cv. Huhao1</strain>
        <tissue evidence="1">Leaf</tissue>
    </source>
</reference>
<sequence length="283" mass="32477">MVSFVALFFKVEYLQIYHFYASSSPSMDTRLEQCSKAIAVYINGSTSQMTLDDHLINITSAIRSYIDLRVIVKLITIDQLALGKETGHPLAMGTNMCLVFFFSSLSKQRFHYPRYPNWRANREPGKCLLLTYCGSGSQATGQNEYYFALMFEYVKPTPRNNLKQTAWIGVGNGPWDMMRRFDDNIPTRSFDNFQTSFSKYHKLACFNADERPRESGACDPIVPLELPHSLQTENKGTTLISYISKFLLLSPTYKKCNNFASETHVRSVAFYIKLHLTFTHLQK</sequence>
<dbReference type="STRING" id="35608.A0A2U1KEZ1"/>